<accession>A0ABT1U514</accession>
<dbReference type="Proteomes" id="UP001524586">
    <property type="component" value="Unassembled WGS sequence"/>
</dbReference>
<reference evidence="2 3" key="1">
    <citation type="submission" date="2022-07" db="EMBL/GenBank/DDBJ databases">
        <title>Methylomonas rivi sp. nov., Methylomonas rosea sp. nov., Methylomonas aureus sp. nov. and Methylomonas subterranea sp. nov., four novel methanotrophs isolated from a freshwater creek and the deep terrestrial subsurface.</title>
        <authorList>
            <person name="Abin C."/>
            <person name="Sankaranarayanan K."/>
            <person name="Garner C."/>
            <person name="Sindelar R."/>
            <person name="Kotary K."/>
            <person name="Garner R."/>
            <person name="Barclay S."/>
            <person name="Lawson P."/>
            <person name="Krumholz L."/>
        </authorList>
    </citation>
    <scope>NUCLEOTIDE SEQUENCE [LARGE SCALE GENOMIC DNA]</scope>
    <source>
        <strain evidence="2 3">WSC-6</strain>
    </source>
</reference>
<comment type="caution">
    <text evidence="2">The sequence shown here is derived from an EMBL/GenBank/DDBJ whole genome shotgun (WGS) entry which is preliminary data.</text>
</comment>
<feature type="domain" description="Chemoreceptor zinc-binding" evidence="1">
    <location>
        <begin position="21"/>
        <end position="86"/>
    </location>
</feature>
<dbReference type="Pfam" id="PF13682">
    <property type="entry name" value="CZB"/>
    <property type="match status" value="1"/>
</dbReference>
<dbReference type="EMBL" id="JANIBK010000048">
    <property type="protein sequence ID" value="MCQ8128939.1"/>
    <property type="molecule type" value="Genomic_DNA"/>
</dbReference>
<sequence length="135" mass="15012">MEQVVAASSLRSFCELAKVDHLIYKFEVYKVLFHLSSKTAQDFAQHTQCRLGKWYYSGEGKSCFSQLPGYGDIEQPHIAVHESALSALKAHAETDTDAMLTHIGNMEEASLLVLANLEKMAQSAEKNPNILCQAH</sequence>
<evidence type="ECO:0000313" key="2">
    <source>
        <dbReference type="EMBL" id="MCQ8128939.1"/>
    </source>
</evidence>
<dbReference type="Gene3D" id="1.20.120.30">
    <property type="entry name" value="Aspartate receptor, ligand-binding domain"/>
    <property type="match status" value="1"/>
</dbReference>
<evidence type="ECO:0000259" key="1">
    <source>
        <dbReference type="Pfam" id="PF13682"/>
    </source>
</evidence>
<evidence type="ECO:0000313" key="3">
    <source>
        <dbReference type="Proteomes" id="UP001524586"/>
    </source>
</evidence>
<protein>
    <submittedName>
        <fullName evidence="2">CZB domain-containing protein</fullName>
    </submittedName>
</protein>
<keyword evidence="3" id="KW-1185">Reference proteome</keyword>
<gene>
    <name evidence="2" type="ORF">NP596_10760</name>
</gene>
<organism evidence="2 3">
    <name type="scientific">Methylomonas rivi</name>
    <dbReference type="NCBI Taxonomy" id="2952226"/>
    <lineage>
        <taxon>Bacteria</taxon>
        <taxon>Pseudomonadati</taxon>
        <taxon>Pseudomonadota</taxon>
        <taxon>Gammaproteobacteria</taxon>
        <taxon>Methylococcales</taxon>
        <taxon>Methylococcaceae</taxon>
        <taxon>Methylomonas</taxon>
    </lineage>
</organism>
<name>A0ABT1U514_9GAMM</name>
<proteinExistence type="predicted"/>
<dbReference type="InterPro" id="IPR025991">
    <property type="entry name" value="Chemoreceptor_zinc-bind_dom"/>
</dbReference>